<comment type="similarity">
    <text evidence="1">Belongs to the AHA1 family.</text>
</comment>
<accession>A0A0U9HBF5</accession>
<comment type="caution">
    <text evidence="3">The sequence shown here is derived from an EMBL/GenBank/DDBJ whole genome shotgun (WGS) entry which is preliminary data.</text>
</comment>
<organism evidence="3 4">
    <name type="scientific">Oceanobacillus picturae</name>
    <dbReference type="NCBI Taxonomy" id="171693"/>
    <lineage>
        <taxon>Bacteria</taxon>
        <taxon>Bacillati</taxon>
        <taxon>Bacillota</taxon>
        <taxon>Bacilli</taxon>
        <taxon>Bacillales</taxon>
        <taxon>Bacillaceae</taxon>
        <taxon>Oceanobacillus</taxon>
    </lineage>
</organism>
<sequence length="161" mass="19382">MIAEVEKIDGAYIVIYKRPLTHSVDKVWRALTENDKLEKWMPNLEVKNLQQDGVIQFNMNDRTDNSFNMKILDYKEYTYLQYEWGEGWVRFELYPQAEGCLLLLKEFNPTLNDHTPKDLAGWHVCLEMFMALLEGKMMDFPKDDWEVWYEKYSRVIRNVKK</sequence>
<dbReference type="AlphaFoldDB" id="A0A0U9HBF5"/>
<evidence type="ECO:0000256" key="1">
    <source>
        <dbReference type="ARBA" id="ARBA00006817"/>
    </source>
</evidence>
<proteinExistence type="inferred from homology"/>
<dbReference type="CDD" id="cd08899">
    <property type="entry name" value="SRPBCC_CalC_Aha1-like_6"/>
    <property type="match status" value="1"/>
</dbReference>
<dbReference type="Pfam" id="PF08327">
    <property type="entry name" value="AHSA1"/>
    <property type="match status" value="1"/>
</dbReference>
<gene>
    <name evidence="3" type="ORF">OPHB3_3872</name>
</gene>
<dbReference type="InterPro" id="IPR013538">
    <property type="entry name" value="ASHA1/2-like_C"/>
</dbReference>
<name>A0A0U9HBF5_9BACI</name>
<evidence type="ECO:0000313" key="4">
    <source>
        <dbReference type="Proteomes" id="UP000052946"/>
    </source>
</evidence>
<dbReference type="OrthoDB" id="9803476at2"/>
<dbReference type="InterPro" id="IPR023393">
    <property type="entry name" value="START-like_dom_sf"/>
</dbReference>
<dbReference type="EMBL" id="BBXV01000078">
    <property type="protein sequence ID" value="GAQ19887.1"/>
    <property type="molecule type" value="Genomic_DNA"/>
</dbReference>
<dbReference type="RefSeq" id="WP_058951378.1">
    <property type="nucleotide sequence ID" value="NZ_BBXV01000078.1"/>
</dbReference>
<protein>
    <submittedName>
        <fullName evidence="3">Activator of Hsp90 ATPase 1 family protein</fullName>
    </submittedName>
</protein>
<evidence type="ECO:0000259" key="2">
    <source>
        <dbReference type="Pfam" id="PF08327"/>
    </source>
</evidence>
<dbReference type="SUPFAM" id="SSF55961">
    <property type="entry name" value="Bet v1-like"/>
    <property type="match status" value="1"/>
</dbReference>
<feature type="domain" description="Activator of Hsp90 ATPase homologue 1/2-like C-terminal" evidence="2">
    <location>
        <begin position="22"/>
        <end position="134"/>
    </location>
</feature>
<dbReference type="Proteomes" id="UP000052946">
    <property type="component" value="Unassembled WGS sequence"/>
</dbReference>
<dbReference type="Gene3D" id="3.30.530.20">
    <property type="match status" value="1"/>
</dbReference>
<reference evidence="4" key="1">
    <citation type="submission" date="2015-07" db="EMBL/GenBank/DDBJ databases">
        <title>Draft Genome Sequence of Oceanobacillus picturae Heshi-B3 that Was Isolated from Fermented Rice Bran with Aging Salted Mackerel, Which Was Named Heshiko as Traditional Fermented Seafood in Japan.</title>
        <authorList>
            <person name="Akuzawa S."/>
            <person name="Nakagawa J."/>
            <person name="Kanekatsu T."/>
            <person name="Kanesaki Y."/>
            <person name="Suzuki T."/>
        </authorList>
    </citation>
    <scope>NUCLEOTIDE SEQUENCE [LARGE SCALE GENOMIC DNA]</scope>
    <source>
        <strain evidence="4">Heshi-B3</strain>
    </source>
</reference>
<evidence type="ECO:0000313" key="3">
    <source>
        <dbReference type="EMBL" id="GAQ19887.1"/>
    </source>
</evidence>
<reference evidence="3 4" key="2">
    <citation type="journal article" date="2016" name="Genome Announc.">
        <title>Draft Genome Sequence of Oceanobacillus picturae Heshi-B3, Isolated from Fermented Rice Bran in a Traditional Japanese Seafood Dish.</title>
        <authorList>
            <person name="Akuzawa S."/>
            <person name="Nagaoka J."/>
            <person name="Kanekatsu M."/>
            <person name="Kanesaki Y."/>
            <person name="Suzuki T."/>
        </authorList>
    </citation>
    <scope>NUCLEOTIDE SEQUENCE [LARGE SCALE GENOMIC DNA]</scope>
    <source>
        <strain evidence="3 4">Heshi-B3</strain>
    </source>
</reference>